<feature type="domain" description="C2" evidence="1">
    <location>
        <begin position="48"/>
        <end position="167"/>
    </location>
</feature>
<gene>
    <name evidence="2" type="ORF">V1478_002295</name>
</gene>
<proteinExistence type="predicted"/>
<comment type="caution">
    <text evidence="2">The sequence shown here is derived from an EMBL/GenBank/DDBJ whole genome shotgun (WGS) entry which is preliminary data.</text>
</comment>
<evidence type="ECO:0000313" key="2">
    <source>
        <dbReference type="EMBL" id="KAL2736916.1"/>
    </source>
</evidence>
<organism evidence="2 3">
    <name type="scientific">Vespula squamosa</name>
    <name type="common">Southern yellow jacket</name>
    <name type="synonym">Wasp</name>
    <dbReference type="NCBI Taxonomy" id="30214"/>
    <lineage>
        <taxon>Eukaryota</taxon>
        <taxon>Metazoa</taxon>
        <taxon>Ecdysozoa</taxon>
        <taxon>Arthropoda</taxon>
        <taxon>Hexapoda</taxon>
        <taxon>Insecta</taxon>
        <taxon>Pterygota</taxon>
        <taxon>Neoptera</taxon>
        <taxon>Endopterygota</taxon>
        <taxon>Hymenoptera</taxon>
        <taxon>Apocrita</taxon>
        <taxon>Aculeata</taxon>
        <taxon>Vespoidea</taxon>
        <taxon>Vespidae</taxon>
        <taxon>Vespinae</taxon>
        <taxon>Vespula</taxon>
    </lineage>
</organism>
<protein>
    <submittedName>
        <fullName evidence="2">Phosphatidylinositol 4-phosphate 3-kinase C2 domain-containing subunit beta isoform X1</fullName>
    </submittedName>
</protein>
<dbReference type="AlphaFoldDB" id="A0ABD2BVX9"/>
<dbReference type="FunFam" id="2.60.40.150:FF:000205">
    <property type="entry name" value="Uncharacterized protein, isoform A"/>
    <property type="match status" value="1"/>
</dbReference>
<keyword evidence="3" id="KW-1185">Reference proteome</keyword>
<dbReference type="Gene3D" id="2.60.40.150">
    <property type="entry name" value="C2 domain"/>
    <property type="match status" value="1"/>
</dbReference>
<dbReference type="InterPro" id="IPR035892">
    <property type="entry name" value="C2_domain_sf"/>
</dbReference>
<dbReference type="EMBL" id="JAUDFV010000043">
    <property type="protein sequence ID" value="KAL2736916.1"/>
    <property type="molecule type" value="Genomic_DNA"/>
</dbReference>
<dbReference type="PROSITE" id="PS50004">
    <property type="entry name" value="C2"/>
    <property type="match status" value="1"/>
</dbReference>
<accession>A0ABD2BVX9</accession>
<evidence type="ECO:0000313" key="3">
    <source>
        <dbReference type="Proteomes" id="UP001607302"/>
    </source>
</evidence>
<dbReference type="PANTHER" id="PTHR45716">
    <property type="entry name" value="BITESIZE, ISOFORM I"/>
    <property type="match status" value="1"/>
</dbReference>
<dbReference type="Pfam" id="PF00168">
    <property type="entry name" value="C2"/>
    <property type="match status" value="1"/>
</dbReference>
<dbReference type="PANTHER" id="PTHR45716:SF2">
    <property type="entry name" value="BITESIZE, ISOFORM I"/>
    <property type="match status" value="1"/>
</dbReference>
<sequence>MAPEISQSNLVYTFFHPLLRDQQNADIHLRKVKVGNWWAEKKIRENVQCGQIKLSLHYTRGTLSVMVYHARGLPKVANGQEPNTYVKVYLKPDPTKATKRKTKVVKKNCHPSFMEMLEYRMPLEVIKERALEATIWNHDTLQENEFLGGIRLPLSRLDLTNEIIEWFSLGSVR</sequence>
<dbReference type="Proteomes" id="UP001607302">
    <property type="component" value="Unassembled WGS sequence"/>
</dbReference>
<evidence type="ECO:0000259" key="1">
    <source>
        <dbReference type="PROSITE" id="PS50004"/>
    </source>
</evidence>
<dbReference type="SUPFAM" id="SSF49562">
    <property type="entry name" value="C2 domain (Calcium/lipid-binding domain, CaLB)"/>
    <property type="match status" value="1"/>
</dbReference>
<dbReference type="SMART" id="SM00239">
    <property type="entry name" value="C2"/>
    <property type="match status" value="1"/>
</dbReference>
<reference evidence="2 3" key="1">
    <citation type="journal article" date="2024" name="Ann. Entomol. Soc. Am.">
        <title>Genomic analyses of the southern and eastern yellowjacket wasps (Hymenoptera: Vespidae) reveal evolutionary signatures of social life.</title>
        <authorList>
            <person name="Catto M.A."/>
            <person name="Caine P.B."/>
            <person name="Orr S.E."/>
            <person name="Hunt B.G."/>
            <person name="Goodisman M.A.D."/>
        </authorList>
    </citation>
    <scope>NUCLEOTIDE SEQUENCE [LARGE SCALE GENOMIC DNA]</scope>
    <source>
        <strain evidence="2">233</strain>
        <tissue evidence="2">Head and thorax</tissue>
    </source>
</reference>
<dbReference type="InterPro" id="IPR000008">
    <property type="entry name" value="C2_dom"/>
</dbReference>
<name>A0ABD2BVX9_VESSQ</name>